<dbReference type="CDD" id="cd12797">
    <property type="entry name" value="M23_peptidase"/>
    <property type="match status" value="1"/>
</dbReference>
<dbReference type="PANTHER" id="PTHR21666">
    <property type="entry name" value="PEPTIDASE-RELATED"/>
    <property type="match status" value="1"/>
</dbReference>
<feature type="region of interest" description="Disordered" evidence="1">
    <location>
        <begin position="1"/>
        <end position="52"/>
    </location>
</feature>
<dbReference type="InterPro" id="IPR011055">
    <property type="entry name" value="Dup_hybrid_motif"/>
</dbReference>
<dbReference type="EMBL" id="QHHQ01000014">
    <property type="protein sequence ID" value="RAH96265.1"/>
    <property type="molecule type" value="Genomic_DNA"/>
</dbReference>
<name>A0A8B2NJU7_9HYPH</name>
<evidence type="ECO:0000313" key="4">
    <source>
        <dbReference type="Proteomes" id="UP000249590"/>
    </source>
</evidence>
<proteinExistence type="predicted"/>
<dbReference type="Gene3D" id="2.70.70.10">
    <property type="entry name" value="Glucose Permease (Domain IIA)"/>
    <property type="match status" value="1"/>
</dbReference>
<comment type="caution">
    <text evidence="3">The sequence shown here is derived from an EMBL/GenBank/DDBJ whole genome shotgun (WGS) entry which is preliminary data.</text>
</comment>
<dbReference type="InterPro" id="IPR016047">
    <property type="entry name" value="M23ase_b-sheet_dom"/>
</dbReference>
<organism evidence="3 4">
    <name type="scientific">Acuticoccus sediminis</name>
    <dbReference type="NCBI Taxonomy" id="2184697"/>
    <lineage>
        <taxon>Bacteria</taxon>
        <taxon>Pseudomonadati</taxon>
        <taxon>Pseudomonadota</taxon>
        <taxon>Alphaproteobacteria</taxon>
        <taxon>Hyphomicrobiales</taxon>
        <taxon>Amorphaceae</taxon>
        <taxon>Acuticoccus</taxon>
    </lineage>
</organism>
<keyword evidence="4" id="KW-1185">Reference proteome</keyword>
<accession>A0A8B2NJU7</accession>
<feature type="compositionally biased region" description="Polar residues" evidence="1">
    <location>
        <begin position="1"/>
        <end position="25"/>
    </location>
</feature>
<evidence type="ECO:0000259" key="2">
    <source>
        <dbReference type="Pfam" id="PF01551"/>
    </source>
</evidence>
<dbReference type="SUPFAM" id="SSF51261">
    <property type="entry name" value="Duplicated hybrid motif"/>
    <property type="match status" value="1"/>
</dbReference>
<reference evidence="3 4" key="1">
    <citation type="submission" date="2018-05" db="EMBL/GenBank/DDBJ databases">
        <title>Acuticoccus sediminis sp. nov., isolated from deep-sea sediment of Indian Ocean.</title>
        <authorList>
            <person name="Liu X."/>
            <person name="Lai Q."/>
            <person name="Du Y."/>
            <person name="Sun F."/>
            <person name="Zhang X."/>
            <person name="Wang S."/>
            <person name="Shao Z."/>
        </authorList>
    </citation>
    <scope>NUCLEOTIDE SEQUENCE [LARGE SCALE GENOMIC DNA]</scope>
    <source>
        <strain evidence="3 4">PTG4-2</strain>
    </source>
</reference>
<dbReference type="AlphaFoldDB" id="A0A8B2NJU7"/>
<feature type="domain" description="M23ase beta-sheet core" evidence="2">
    <location>
        <begin position="101"/>
        <end position="196"/>
    </location>
</feature>
<sequence>MPNTANNVDSSQKLQDSTNQNNLSSEAHLIDRQYQNENPDGDAQSEYSIEESVDSKDIYNSASVQPSSRLSSEDKSTPIRFFWPIRGKIVSGFGIQSNGEVNSGIYLAAPAGTPVLAASAGTVIYAGNGIKDFGNLVLIQHNNGWVSVYAHNDKIKVRRGDTVNRGDAIATVGQTGKITSPQLHFELRNNAKPVDPLPRITDG</sequence>
<dbReference type="Pfam" id="PF01551">
    <property type="entry name" value="Peptidase_M23"/>
    <property type="match status" value="1"/>
</dbReference>
<dbReference type="GO" id="GO:0004222">
    <property type="term" value="F:metalloendopeptidase activity"/>
    <property type="evidence" value="ECO:0007669"/>
    <property type="project" value="TreeGrafter"/>
</dbReference>
<evidence type="ECO:0000256" key="1">
    <source>
        <dbReference type="SAM" id="MobiDB-lite"/>
    </source>
</evidence>
<protein>
    <recommendedName>
        <fullName evidence="2">M23ase beta-sheet core domain-containing protein</fullName>
    </recommendedName>
</protein>
<gene>
    <name evidence="3" type="ORF">DLJ53_32695</name>
</gene>
<evidence type="ECO:0000313" key="3">
    <source>
        <dbReference type="EMBL" id="RAH96265.1"/>
    </source>
</evidence>
<dbReference type="PANTHER" id="PTHR21666:SF270">
    <property type="entry name" value="MUREIN HYDROLASE ACTIVATOR ENVC"/>
    <property type="match status" value="1"/>
</dbReference>
<dbReference type="Proteomes" id="UP000249590">
    <property type="component" value="Unassembled WGS sequence"/>
</dbReference>
<dbReference type="InterPro" id="IPR050570">
    <property type="entry name" value="Cell_wall_metabolism_enzyme"/>
</dbReference>